<dbReference type="RefSeq" id="WP_379902388.1">
    <property type="nucleotide sequence ID" value="NZ_JBHULM010000009.1"/>
</dbReference>
<dbReference type="GO" id="GO:0016757">
    <property type="term" value="F:glycosyltransferase activity"/>
    <property type="evidence" value="ECO:0007669"/>
    <property type="project" value="UniProtKB-KW"/>
</dbReference>
<feature type="domain" description="Glycosyltransferase subfamily 4-like N-terminal" evidence="2">
    <location>
        <begin position="84"/>
        <end position="198"/>
    </location>
</feature>
<organism evidence="3 4">
    <name type="scientific">Lacinutrix gracilariae</name>
    <dbReference type="NCBI Taxonomy" id="1747198"/>
    <lineage>
        <taxon>Bacteria</taxon>
        <taxon>Pseudomonadati</taxon>
        <taxon>Bacteroidota</taxon>
        <taxon>Flavobacteriia</taxon>
        <taxon>Flavobacteriales</taxon>
        <taxon>Flavobacteriaceae</taxon>
        <taxon>Lacinutrix</taxon>
    </lineage>
</organism>
<accession>A0ABW5JZ65</accession>
<dbReference type="EMBL" id="JBHULM010000009">
    <property type="protein sequence ID" value="MFD2542036.1"/>
    <property type="molecule type" value="Genomic_DNA"/>
</dbReference>
<evidence type="ECO:0000313" key="3">
    <source>
        <dbReference type="EMBL" id="MFD2542036.1"/>
    </source>
</evidence>
<feature type="domain" description="Glycosyl transferase family 1" evidence="1">
    <location>
        <begin position="207"/>
        <end position="372"/>
    </location>
</feature>
<reference evidence="4" key="1">
    <citation type="journal article" date="2019" name="Int. J. Syst. Evol. Microbiol.">
        <title>The Global Catalogue of Microorganisms (GCM) 10K type strain sequencing project: providing services to taxonomists for standard genome sequencing and annotation.</title>
        <authorList>
            <consortium name="The Broad Institute Genomics Platform"/>
            <consortium name="The Broad Institute Genome Sequencing Center for Infectious Disease"/>
            <person name="Wu L."/>
            <person name="Ma J."/>
        </authorList>
    </citation>
    <scope>NUCLEOTIDE SEQUENCE [LARGE SCALE GENOMIC DNA]</scope>
    <source>
        <strain evidence="4">KCTC 42808</strain>
    </source>
</reference>
<dbReference type="Pfam" id="PF13439">
    <property type="entry name" value="Glyco_transf_4"/>
    <property type="match status" value="1"/>
</dbReference>
<dbReference type="Proteomes" id="UP001597467">
    <property type="component" value="Unassembled WGS sequence"/>
</dbReference>
<dbReference type="CDD" id="cd03801">
    <property type="entry name" value="GT4_PimA-like"/>
    <property type="match status" value="1"/>
</dbReference>
<gene>
    <name evidence="3" type="ORF">ACFSSB_06850</name>
</gene>
<dbReference type="EC" id="2.4.-.-" evidence="3"/>
<dbReference type="InterPro" id="IPR050194">
    <property type="entry name" value="Glycosyltransferase_grp1"/>
</dbReference>
<keyword evidence="3" id="KW-0808">Transferase</keyword>
<dbReference type="SUPFAM" id="SSF53756">
    <property type="entry name" value="UDP-Glycosyltransferase/glycogen phosphorylase"/>
    <property type="match status" value="1"/>
</dbReference>
<name>A0ABW5JZ65_9FLAO</name>
<dbReference type="PANTHER" id="PTHR45947:SF3">
    <property type="entry name" value="SULFOQUINOVOSYL TRANSFERASE SQD2"/>
    <property type="match status" value="1"/>
</dbReference>
<dbReference type="InterPro" id="IPR001296">
    <property type="entry name" value="Glyco_trans_1"/>
</dbReference>
<evidence type="ECO:0000259" key="2">
    <source>
        <dbReference type="Pfam" id="PF13439"/>
    </source>
</evidence>
<dbReference type="Pfam" id="PF00534">
    <property type="entry name" value="Glycos_transf_1"/>
    <property type="match status" value="1"/>
</dbReference>
<keyword evidence="3" id="KW-0328">Glycosyltransferase</keyword>
<sequence>MSKKVKIAIYSGAIPSTTFVERLIVGIAKHYDVLIFGVQNTPKLYASANIKVHSTSRSLFINLIKTKWHVFVLLFTNPKRLFIVIKEIQKHKSLYSKWHAFTRLIPIMRFLPDIIHVQWAKDVDRFMFLKEKLGVKLILSLRGAHINYSPIASPTLAESYKRNFPKVDAFHAVSKAIAIEAQKYNAEASKIKVIHSPITEQIFNLYKNVEKSKSKTIRICVVGRFHWIKGMRYLFDALRVLQQENKTFECICIGENCLPEEALFQINQLDLFQSITILGNLNQEVLFKTMQSCDVLVLPSLKEGIANVVLEAMAIGLPVIATHCGGMAEVVIPNETGWLVPTRNPKAIANAIMEVKETSEKEIQRITENAYQLVKKEFNGNESIKKFEALYQLVLDK</sequence>
<protein>
    <submittedName>
        <fullName evidence="3">Glycosyltransferase family 4 protein</fullName>
        <ecNumber evidence="3">2.4.-.-</ecNumber>
    </submittedName>
</protein>
<dbReference type="PANTHER" id="PTHR45947">
    <property type="entry name" value="SULFOQUINOVOSYL TRANSFERASE SQD2"/>
    <property type="match status" value="1"/>
</dbReference>
<evidence type="ECO:0000259" key="1">
    <source>
        <dbReference type="Pfam" id="PF00534"/>
    </source>
</evidence>
<comment type="caution">
    <text evidence="3">The sequence shown here is derived from an EMBL/GenBank/DDBJ whole genome shotgun (WGS) entry which is preliminary data.</text>
</comment>
<evidence type="ECO:0000313" key="4">
    <source>
        <dbReference type="Proteomes" id="UP001597467"/>
    </source>
</evidence>
<dbReference type="Gene3D" id="3.40.50.2000">
    <property type="entry name" value="Glycogen Phosphorylase B"/>
    <property type="match status" value="2"/>
</dbReference>
<keyword evidence="4" id="KW-1185">Reference proteome</keyword>
<proteinExistence type="predicted"/>
<dbReference type="InterPro" id="IPR028098">
    <property type="entry name" value="Glyco_trans_4-like_N"/>
</dbReference>